<protein>
    <recommendedName>
        <fullName evidence="1">DNA ligase (ATP)</fullName>
        <ecNumber evidence="1">6.5.1.1</ecNumber>
    </recommendedName>
</protein>
<keyword evidence="4" id="KW-0235">DNA replication</keyword>
<dbReference type="STRING" id="591205.SAMN05421538_10250"/>
<comment type="catalytic activity">
    <reaction evidence="13">
        <text>ATP + (deoxyribonucleotide)n-3'-hydroxyl + 5'-phospho-(deoxyribonucleotide)m = (deoxyribonucleotide)n+m + AMP + diphosphate.</text>
        <dbReference type="EC" id="6.5.1.1"/>
    </reaction>
</comment>
<dbReference type="InterPro" id="IPR012310">
    <property type="entry name" value="DNA_ligase_ATP-dep_cent"/>
</dbReference>
<keyword evidence="10" id="KW-0233">DNA recombination</keyword>
<dbReference type="InterPro" id="IPR036599">
    <property type="entry name" value="DNA_ligase_N_sf"/>
</dbReference>
<dbReference type="Pfam" id="PF04679">
    <property type="entry name" value="DNA_ligase_A_C"/>
    <property type="match status" value="1"/>
</dbReference>
<dbReference type="OrthoDB" id="9767858at2"/>
<evidence type="ECO:0000256" key="11">
    <source>
        <dbReference type="ARBA" id="ARBA00023204"/>
    </source>
</evidence>
<evidence type="ECO:0000256" key="8">
    <source>
        <dbReference type="ARBA" id="ARBA00022840"/>
    </source>
</evidence>
<accession>A0A1G6W8G3</accession>
<dbReference type="Pfam" id="PF01068">
    <property type="entry name" value="DNA_ligase_A_M"/>
    <property type="match status" value="1"/>
</dbReference>
<dbReference type="GO" id="GO:0005524">
    <property type="term" value="F:ATP binding"/>
    <property type="evidence" value="ECO:0007669"/>
    <property type="project" value="UniProtKB-KW"/>
</dbReference>
<dbReference type="Gene3D" id="2.40.50.140">
    <property type="entry name" value="Nucleic acid-binding proteins"/>
    <property type="match status" value="1"/>
</dbReference>
<dbReference type="EC" id="6.5.1.1" evidence="1"/>
<evidence type="ECO:0000313" key="15">
    <source>
        <dbReference type="EMBL" id="SDD61345.1"/>
    </source>
</evidence>
<dbReference type="SUPFAM" id="SSF50249">
    <property type="entry name" value="Nucleic acid-binding proteins"/>
    <property type="match status" value="1"/>
</dbReference>
<keyword evidence="2 15" id="KW-0436">Ligase</keyword>
<keyword evidence="3" id="KW-0132">Cell division</keyword>
<evidence type="ECO:0000256" key="9">
    <source>
        <dbReference type="ARBA" id="ARBA00022842"/>
    </source>
</evidence>
<gene>
    <name evidence="15" type="ORF">SAMN05421538_10250</name>
</gene>
<evidence type="ECO:0000313" key="16">
    <source>
        <dbReference type="Proteomes" id="UP000199344"/>
    </source>
</evidence>
<evidence type="ECO:0000256" key="4">
    <source>
        <dbReference type="ARBA" id="ARBA00022705"/>
    </source>
</evidence>
<evidence type="ECO:0000256" key="7">
    <source>
        <dbReference type="ARBA" id="ARBA00022763"/>
    </source>
</evidence>
<dbReference type="GO" id="GO:0006260">
    <property type="term" value="P:DNA replication"/>
    <property type="evidence" value="ECO:0007669"/>
    <property type="project" value="UniProtKB-KW"/>
</dbReference>
<evidence type="ECO:0000256" key="10">
    <source>
        <dbReference type="ARBA" id="ARBA00023172"/>
    </source>
</evidence>
<dbReference type="InterPro" id="IPR050191">
    <property type="entry name" value="ATP-dep_DNA_ligase"/>
</dbReference>
<evidence type="ECO:0000256" key="1">
    <source>
        <dbReference type="ARBA" id="ARBA00012727"/>
    </source>
</evidence>
<keyword evidence="9" id="KW-0460">Magnesium</keyword>
<dbReference type="GO" id="GO:0051301">
    <property type="term" value="P:cell division"/>
    <property type="evidence" value="ECO:0007669"/>
    <property type="project" value="UniProtKB-KW"/>
</dbReference>
<evidence type="ECO:0000256" key="12">
    <source>
        <dbReference type="ARBA" id="ARBA00023306"/>
    </source>
</evidence>
<dbReference type="PANTHER" id="PTHR45674">
    <property type="entry name" value="DNA LIGASE 1/3 FAMILY MEMBER"/>
    <property type="match status" value="1"/>
</dbReference>
<proteinExistence type="predicted"/>
<dbReference type="GO" id="GO:0003677">
    <property type="term" value="F:DNA binding"/>
    <property type="evidence" value="ECO:0007669"/>
    <property type="project" value="InterPro"/>
</dbReference>
<dbReference type="SUPFAM" id="SSF56091">
    <property type="entry name" value="DNA ligase/mRNA capping enzyme, catalytic domain"/>
    <property type="match status" value="1"/>
</dbReference>
<dbReference type="NCBIfam" id="NF006701">
    <property type="entry name" value="PRK09247.1"/>
    <property type="match status" value="1"/>
</dbReference>
<dbReference type="GO" id="GO:0006310">
    <property type="term" value="P:DNA recombination"/>
    <property type="evidence" value="ECO:0007669"/>
    <property type="project" value="UniProtKB-KW"/>
</dbReference>
<dbReference type="InterPro" id="IPR012309">
    <property type="entry name" value="DNA_ligase_ATP-dep_C"/>
</dbReference>
<name>A0A1G6W8G3_9RHOB</name>
<dbReference type="PANTHER" id="PTHR45674:SF13">
    <property type="entry name" value="DNA LIGASE-RELATED"/>
    <property type="match status" value="1"/>
</dbReference>
<keyword evidence="8" id="KW-0067">ATP-binding</keyword>
<keyword evidence="6" id="KW-0547">Nucleotide-binding</keyword>
<evidence type="ECO:0000256" key="2">
    <source>
        <dbReference type="ARBA" id="ARBA00022598"/>
    </source>
</evidence>
<reference evidence="15 16" key="1">
    <citation type="submission" date="2016-10" db="EMBL/GenBank/DDBJ databases">
        <authorList>
            <person name="de Groot N.N."/>
        </authorList>
    </citation>
    <scope>NUCLEOTIDE SEQUENCE [LARGE SCALE GENOMIC DNA]</scope>
    <source>
        <strain evidence="15 16">DSM 22220</strain>
    </source>
</reference>
<dbReference type="InterPro" id="IPR016059">
    <property type="entry name" value="DNA_ligase_ATP-dep_CS"/>
</dbReference>
<sequence length="526" mass="58609">MREFAHLLERLAFTPQRNGKLRLLGRYFGATPDPERGLALAALTGDLKLRAVTSSMLRGLATARVDDQLFAASYDFVGDLAETIALIWPEPETPPNDPDLPLPMLVEELRSTGKAGLPALIASRLDALNPSERYAYLKLATGGLRVGVSARLARAALAEYGELPLTEIEEIWHGLTPPYLELFQWAEGGEKPVSAALAPFRPVMLSTATDLDALQSLDPADFAAEWKWDGIRVQAVSDQGTRRLYSRTGEDIGGAFPDLLDRLDFDGVIDGELLVRRGDLVGSFGDLQQRLNRKTVSKKLLASHPAGLRAYDLLLWGGRDLRQMPFESRRARLEAAIEGLDDRRIDASPLLPFDTWEDLAALRADPPDTVIEGIMLKRRDSAYLAGRIRGPWFKWKRDPMVIDAVLMYAQRGHGKRSGYYSDFTFGVWDGDELVPVGKAYFGFTDEELKDLDRFVRNNTVDRFGPVRAVAQKKVVEVAFEGLNRSARHKSGVAMRFPRISRIRDDKPAGEADRIETLRDMLPPELA</sequence>
<keyword evidence="12" id="KW-0131">Cell cycle</keyword>
<dbReference type="Gene3D" id="1.10.3260.10">
    <property type="entry name" value="DNA ligase, ATP-dependent, N-terminal domain"/>
    <property type="match status" value="1"/>
</dbReference>
<dbReference type="PROSITE" id="PS00697">
    <property type="entry name" value="DNA_LIGASE_A1"/>
    <property type="match status" value="1"/>
</dbReference>
<dbReference type="CDD" id="cd07897">
    <property type="entry name" value="Adenylation_DNA_ligase_Bac1"/>
    <property type="match status" value="1"/>
</dbReference>
<dbReference type="InterPro" id="IPR026333">
    <property type="entry name" value="ATP_dep_DNA_lig_pp_1105_fam"/>
</dbReference>
<dbReference type="GO" id="GO:0046872">
    <property type="term" value="F:metal ion binding"/>
    <property type="evidence" value="ECO:0007669"/>
    <property type="project" value="UniProtKB-KW"/>
</dbReference>
<dbReference type="RefSeq" id="WP_090521094.1">
    <property type="nucleotide sequence ID" value="NZ_FNAH01000002.1"/>
</dbReference>
<keyword evidence="11" id="KW-0234">DNA repair</keyword>
<dbReference type="NCBIfam" id="TIGR04120">
    <property type="entry name" value="DNA_lig_bact"/>
    <property type="match status" value="1"/>
</dbReference>
<dbReference type="CDD" id="cd07972">
    <property type="entry name" value="OBF_DNA_ligase_Arch_LigB"/>
    <property type="match status" value="1"/>
</dbReference>
<dbReference type="InterPro" id="IPR012340">
    <property type="entry name" value="NA-bd_OB-fold"/>
</dbReference>
<dbReference type="GO" id="GO:0006281">
    <property type="term" value="P:DNA repair"/>
    <property type="evidence" value="ECO:0007669"/>
    <property type="project" value="UniProtKB-KW"/>
</dbReference>
<dbReference type="PROSITE" id="PS50160">
    <property type="entry name" value="DNA_LIGASE_A3"/>
    <property type="match status" value="1"/>
</dbReference>
<organism evidence="15 16">
    <name type="scientific">Paracoccus isoporae</name>
    <dbReference type="NCBI Taxonomy" id="591205"/>
    <lineage>
        <taxon>Bacteria</taxon>
        <taxon>Pseudomonadati</taxon>
        <taxon>Pseudomonadota</taxon>
        <taxon>Alphaproteobacteria</taxon>
        <taxon>Rhodobacterales</taxon>
        <taxon>Paracoccaceae</taxon>
        <taxon>Paracoccus</taxon>
    </lineage>
</organism>
<keyword evidence="5" id="KW-0479">Metal-binding</keyword>
<keyword evidence="7" id="KW-0227">DNA damage</keyword>
<dbReference type="Proteomes" id="UP000199344">
    <property type="component" value="Unassembled WGS sequence"/>
</dbReference>
<feature type="domain" description="ATP-dependent DNA ligase family profile" evidence="14">
    <location>
        <begin position="308"/>
        <end position="429"/>
    </location>
</feature>
<dbReference type="AlphaFoldDB" id="A0A1G6W8G3"/>
<evidence type="ECO:0000256" key="6">
    <source>
        <dbReference type="ARBA" id="ARBA00022741"/>
    </source>
</evidence>
<evidence type="ECO:0000256" key="5">
    <source>
        <dbReference type="ARBA" id="ARBA00022723"/>
    </source>
</evidence>
<evidence type="ECO:0000256" key="3">
    <source>
        <dbReference type="ARBA" id="ARBA00022618"/>
    </source>
</evidence>
<keyword evidence="16" id="KW-1185">Reference proteome</keyword>
<dbReference type="Gene3D" id="3.30.470.30">
    <property type="entry name" value="DNA ligase/mRNA capping enzyme"/>
    <property type="match status" value="1"/>
</dbReference>
<evidence type="ECO:0000256" key="13">
    <source>
        <dbReference type="ARBA" id="ARBA00034003"/>
    </source>
</evidence>
<dbReference type="EMBL" id="FNAH01000002">
    <property type="protein sequence ID" value="SDD61345.1"/>
    <property type="molecule type" value="Genomic_DNA"/>
</dbReference>
<dbReference type="GO" id="GO:0003910">
    <property type="term" value="F:DNA ligase (ATP) activity"/>
    <property type="evidence" value="ECO:0007669"/>
    <property type="project" value="UniProtKB-EC"/>
</dbReference>
<evidence type="ECO:0000259" key="14">
    <source>
        <dbReference type="PROSITE" id="PS50160"/>
    </source>
</evidence>